<sequence length="59" mass="6825">MITANTNSLTPQRPEFKDEISKDELILRFGLKYQFNPNFMGYVTITKGYRPGGLKLSRQ</sequence>
<name>A0AAJ6NN49_9CYAN</name>
<dbReference type="AlphaFoldDB" id="A0AAJ6NN49"/>
<keyword evidence="5" id="KW-1185">Reference proteome</keyword>
<dbReference type="GO" id="GO:0009279">
    <property type="term" value="C:cell outer membrane"/>
    <property type="evidence" value="ECO:0007669"/>
    <property type="project" value="UniProtKB-SubCell"/>
</dbReference>
<protein>
    <submittedName>
        <fullName evidence="4">Uncharacterized protein</fullName>
    </submittedName>
</protein>
<organism evidence="4 5">
    <name type="scientific">Halotia branconii CENA392</name>
    <dbReference type="NCBI Taxonomy" id="1539056"/>
    <lineage>
        <taxon>Bacteria</taxon>
        <taxon>Bacillati</taxon>
        <taxon>Cyanobacteriota</taxon>
        <taxon>Cyanophyceae</taxon>
        <taxon>Nostocales</taxon>
        <taxon>Nodulariaceae</taxon>
        <taxon>Halotia</taxon>
    </lineage>
</organism>
<keyword evidence="2" id="KW-0472">Membrane</keyword>
<dbReference type="KEGG" id="hbq:QI031_15845"/>
<reference evidence="4 5" key="1">
    <citation type="journal article" date="2023" name="Limnol Oceanogr Lett">
        <title>Environmental adaptations by the intertidal Antarctic cyanobacterium Halotia branconii CENA392 as revealed using long-read genome sequencing.</title>
        <authorList>
            <person name="Dextro R.B."/>
            <person name="Delbaje E."/>
            <person name="Freitas P.N.N."/>
            <person name="Geraldes V."/>
            <person name="Pinto E."/>
            <person name="Long P.F."/>
            <person name="Fiore M.F."/>
        </authorList>
    </citation>
    <scope>NUCLEOTIDE SEQUENCE [LARGE SCALE GENOMIC DNA]</scope>
    <source>
        <strain evidence="4 5">CENA392</strain>
    </source>
</reference>
<dbReference type="Proteomes" id="UP001223520">
    <property type="component" value="Chromosome"/>
</dbReference>
<gene>
    <name evidence="4" type="ORF">QI031_15845</name>
</gene>
<evidence type="ECO:0000256" key="3">
    <source>
        <dbReference type="ARBA" id="ARBA00023237"/>
    </source>
</evidence>
<comment type="subcellular location">
    <subcellularLocation>
        <location evidence="1">Cell outer membrane</location>
    </subcellularLocation>
</comment>
<proteinExistence type="predicted"/>
<dbReference type="EMBL" id="CP124543">
    <property type="protein sequence ID" value="WGV23298.1"/>
    <property type="molecule type" value="Genomic_DNA"/>
</dbReference>
<evidence type="ECO:0000313" key="4">
    <source>
        <dbReference type="EMBL" id="WGV23298.1"/>
    </source>
</evidence>
<keyword evidence="3" id="KW-0998">Cell outer membrane</keyword>
<evidence type="ECO:0000256" key="2">
    <source>
        <dbReference type="ARBA" id="ARBA00023136"/>
    </source>
</evidence>
<evidence type="ECO:0000256" key="1">
    <source>
        <dbReference type="ARBA" id="ARBA00004442"/>
    </source>
</evidence>
<evidence type="ECO:0000313" key="5">
    <source>
        <dbReference type="Proteomes" id="UP001223520"/>
    </source>
</evidence>
<dbReference type="RefSeq" id="WP_281480623.1">
    <property type="nucleotide sequence ID" value="NZ_CP124543.1"/>
</dbReference>
<accession>A0AAJ6NN49</accession>
<dbReference type="Gene3D" id="2.40.170.20">
    <property type="entry name" value="TonB-dependent receptor, beta-barrel domain"/>
    <property type="match status" value="1"/>
</dbReference>
<dbReference type="InterPro" id="IPR036942">
    <property type="entry name" value="Beta-barrel_TonB_sf"/>
</dbReference>